<dbReference type="Pfam" id="PF03479">
    <property type="entry name" value="PCC"/>
    <property type="match status" value="1"/>
</dbReference>
<evidence type="ECO:0000313" key="2">
    <source>
        <dbReference type="EMBL" id="MFC0341655.1"/>
    </source>
</evidence>
<name>A0ABV6I606_9RHOB</name>
<feature type="domain" description="PPC" evidence="1">
    <location>
        <begin position="106"/>
        <end position="237"/>
    </location>
</feature>
<gene>
    <name evidence="2" type="ORF">ACFFII_12875</name>
</gene>
<dbReference type="PANTHER" id="PTHR34988">
    <property type="entry name" value="PROTEIN, PUTATIVE-RELATED"/>
    <property type="match status" value="1"/>
</dbReference>
<dbReference type="Proteomes" id="UP001589799">
    <property type="component" value="Unassembled WGS sequence"/>
</dbReference>
<dbReference type="SUPFAM" id="SSF117856">
    <property type="entry name" value="AF0104/ALDC/Ptd012-like"/>
    <property type="match status" value="1"/>
</dbReference>
<sequence length="243" mass="26259">MTIRATWAIFSRSAKLRFCWRKAGLPKQGRGQAATIDEKAIAALATASARPGPIDKPPEGGKNRQRLRMHLECFMPRRGCLVQSSAGRVRVTSRSSSSFGDTQFMRSDGVFAAVRLLPGDELIAGLRRLQKETGTKAMAVVTCAGSLRSAHIRHADADSGTLYEGPFEIVSLAGTMDPNHQHLHISIADREGKVFGGHLLPGSAVYTTAEIVTLILTDLGFGRAPCDRSGFDELTITKRKAEA</sequence>
<dbReference type="PANTHER" id="PTHR34988:SF1">
    <property type="entry name" value="DNA-BINDING PROTEIN"/>
    <property type="match status" value="1"/>
</dbReference>
<dbReference type="PROSITE" id="PS51742">
    <property type="entry name" value="PPC"/>
    <property type="match status" value="1"/>
</dbReference>
<reference evidence="2 3" key="1">
    <citation type="submission" date="2024-09" db="EMBL/GenBank/DDBJ databases">
        <authorList>
            <person name="Sun Q."/>
            <person name="Mori K."/>
        </authorList>
    </citation>
    <scope>NUCLEOTIDE SEQUENCE [LARGE SCALE GENOMIC DNA]</scope>
    <source>
        <strain evidence="2 3">KCTC 22789</strain>
    </source>
</reference>
<protein>
    <submittedName>
        <fullName evidence="2">PPC domain-containing DNA-binding protein</fullName>
    </submittedName>
</protein>
<organism evidence="2 3">
    <name type="scientific">Paracoccus niistensis</name>
    <dbReference type="NCBI Taxonomy" id="632935"/>
    <lineage>
        <taxon>Bacteria</taxon>
        <taxon>Pseudomonadati</taxon>
        <taxon>Pseudomonadota</taxon>
        <taxon>Alphaproteobacteria</taxon>
        <taxon>Rhodobacterales</taxon>
        <taxon>Paracoccaceae</taxon>
        <taxon>Paracoccus</taxon>
    </lineage>
</organism>
<dbReference type="Gene3D" id="3.30.1330.80">
    <property type="entry name" value="Hypothetical protein, similar to alpha- acetolactate decarboxylase, domain 2"/>
    <property type="match status" value="1"/>
</dbReference>
<comment type="caution">
    <text evidence="2">The sequence shown here is derived from an EMBL/GenBank/DDBJ whole genome shotgun (WGS) entry which is preliminary data.</text>
</comment>
<accession>A0ABV6I606</accession>
<keyword evidence="2" id="KW-0238">DNA-binding</keyword>
<dbReference type="EMBL" id="JBHLWE010000038">
    <property type="protein sequence ID" value="MFC0341655.1"/>
    <property type="molecule type" value="Genomic_DNA"/>
</dbReference>
<evidence type="ECO:0000313" key="3">
    <source>
        <dbReference type="Proteomes" id="UP001589799"/>
    </source>
</evidence>
<evidence type="ECO:0000259" key="1">
    <source>
        <dbReference type="PROSITE" id="PS51742"/>
    </source>
</evidence>
<dbReference type="CDD" id="cd11378">
    <property type="entry name" value="DUF296"/>
    <property type="match status" value="1"/>
</dbReference>
<dbReference type="GO" id="GO:0003677">
    <property type="term" value="F:DNA binding"/>
    <property type="evidence" value="ECO:0007669"/>
    <property type="project" value="UniProtKB-KW"/>
</dbReference>
<keyword evidence="3" id="KW-1185">Reference proteome</keyword>
<dbReference type="InterPro" id="IPR005175">
    <property type="entry name" value="PPC_dom"/>
</dbReference>
<dbReference type="RefSeq" id="WP_377699276.1">
    <property type="nucleotide sequence ID" value="NZ_JBHLWE010000038.1"/>
</dbReference>
<proteinExistence type="predicted"/>